<reference evidence="4" key="1">
    <citation type="journal article" date="2014" name="Int. J. Syst. Evol. Microbiol.">
        <title>Complete genome sequence of Corynebacterium casei LMG S-19264T (=DSM 44701T), isolated from a smear-ripened cheese.</title>
        <authorList>
            <consortium name="US DOE Joint Genome Institute (JGI-PGF)"/>
            <person name="Walter F."/>
            <person name="Albersmeier A."/>
            <person name="Kalinowski J."/>
            <person name="Ruckert C."/>
        </authorList>
    </citation>
    <scope>NUCLEOTIDE SEQUENCE</scope>
    <source>
        <strain evidence="4">CGMCC 1.7081</strain>
    </source>
</reference>
<gene>
    <name evidence="4" type="ORF">GCM10010961_30320</name>
</gene>
<evidence type="ECO:0000256" key="1">
    <source>
        <dbReference type="ARBA" id="ARBA00023002"/>
    </source>
</evidence>
<dbReference type="Gene3D" id="3.50.50.60">
    <property type="entry name" value="FAD/NAD(P)-binding domain"/>
    <property type="match status" value="3"/>
</dbReference>
<dbReference type="InterPro" id="IPR023753">
    <property type="entry name" value="FAD/NAD-binding_dom"/>
</dbReference>
<dbReference type="PANTHER" id="PTHR42949:SF3">
    <property type="entry name" value="ANAEROBIC GLYCEROL-3-PHOSPHATE DEHYDROGENASE SUBUNIT B"/>
    <property type="match status" value="1"/>
</dbReference>
<dbReference type="SUPFAM" id="SSF51905">
    <property type="entry name" value="FAD/NAD(P)-binding domain"/>
    <property type="match status" value="1"/>
</dbReference>
<feature type="region of interest" description="Disordered" evidence="2">
    <location>
        <begin position="436"/>
        <end position="458"/>
    </location>
</feature>
<protein>
    <submittedName>
        <fullName evidence="4">FAD/NAD(P)-binding oxidoreductase</fullName>
    </submittedName>
</protein>
<dbReference type="Proteomes" id="UP000611500">
    <property type="component" value="Unassembled WGS sequence"/>
</dbReference>
<dbReference type="PIRSF" id="PIRSF037495">
    <property type="entry name" value="Opine_OX_OoxA/HcnB"/>
    <property type="match status" value="1"/>
</dbReference>
<keyword evidence="5" id="KW-1185">Reference proteome</keyword>
<name>A0A8J3H7E8_9RHOB</name>
<comment type="caution">
    <text evidence="4">The sequence shown here is derived from an EMBL/GenBank/DDBJ whole genome shotgun (WGS) entry which is preliminary data.</text>
</comment>
<evidence type="ECO:0000259" key="3">
    <source>
        <dbReference type="Pfam" id="PF07992"/>
    </source>
</evidence>
<keyword evidence="1" id="KW-0560">Oxidoreductase</keyword>
<dbReference type="InterPro" id="IPR036188">
    <property type="entry name" value="FAD/NAD-bd_sf"/>
</dbReference>
<evidence type="ECO:0000256" key="2">
    <source>
        <dbReference type="SAM" id="MobiDB-lite"/>
    </source>
</evidence>
<proteinExistence type="predicted"/>
<organism evidence="4 5">
    <name type="scientific">Pseudodonghicola xiamenensis</name>
    <dbReference type="NCBI Taxonomy" id="337702"/>
    <lineage>
        <taxon>Bacteria</taxon>
        <taxon>Pseudomonadati</taxon>
        <taxon>Pseudomonadota</taxon>
        <taxon>Alphaproteobacteria</taxon>
        <taxon>Rhodobacterales</taxon>
        <taxon>Paracoccaceae</taxon>
        <taxon>Pseudodonghicola</taxon>
    </lineage>
</organism>
<dbReference type="InterPro" id="IPR017224">
    <property type="entry name" value="Opine_Oxase_asu/HCN_bsu"/>
</dbReference>
<dbReference type="RefSeq" id="WP_028094394.1">
    <property type="nucleotide sequence ID" value="NZ_BNAP01000016.1"/>
</dbReference>
<feature type="domain" description="FAD/NAD(P)-binding" evidence="3">
    <location>
        <begin position="9"/>
        <end position="185"/>
    </location>
</feature>
<dbReference type="CDD" id="cd19946">
    <property type="entry name" value="GlpA-like_Fer2_BFD-like"/>
    <property type="match status" value="1"/>
</dbReference>
<reference evidence="4" key="2">
    <citation type="submission" date="2020-09" db="EMBL/GenBank/DDBJ databases">
        <authorList>
            <person name="Sun Q."/>
            <person name="Zhou Y."/>
        </authorList>
    </citation>
    <scope>NUCLEOTIDE SEQUENCE</scope>
    <source>
        <strain evidence="4">CGMCC 1.7081</strain>
    </source>
</reference>
<evidence type="ECO:0000313" key="4">
    <source>
        <dbReference type="EMBL" id="GHG96148.1"/>
    </source>
</evidence>
<dbReference type="PRINTS" id="PR00411">
    <property type="entry name" value="PNDRDTASEI"/>
</dbReference>
<dbReference type="GO" id="GO:0016491">
    <property type="term" value="F:oxidoreductase activity"/>
    <property type="evidence" value="ECO:0007669"/>
    <property type="project" value="UniProtKB-KW"/>
</dbReference>
<dbReference type="Gene3D" id="1.10.10.1100">
    <property type="entry name" value="BFD-like [2Fe-2S]-binding domain"/>
    <property type="match status" value="1"/>
</dbReference>
<dbReference type="EMBL" id="BNAP01000016">
    <property type="protein sequence ID" value="GHG96148.1"/>
    <property type="molecule type" value="Genomic_DNA"/>
</dbReference>
<dbReference type="PRINTS" id="PR00368">
    <property type="entry name" value="FADPNR"/>
</dbReference>
<accession>A0A8J3H7E8</accession>
<dbReference type="AlphaFoldDB" id="A0A8J3H7E8"/>
<sequence>MSQTSQGARVLIVGAGPAGIRAAGTLCAAGLRPIVVDEGARAGGQIYRRPPKGFTRSPETLYGSEAAKARALHGAFDALVAADALDYLPRASVVALSDGVAQVLNEGRIRQVPYDRLLLATGAMDRVAPVPGWQSAGVYTLGAAQIALKAQGVALGQQIVLAGSGPLLTLLAYQLRKAGAGLAAVLDTSSLTTQMRGLPGMLARPAVALRGVTMRARLGRLYHSGVTLERIETDATGPVAIHWCDRRGRPRRTPCDMVGLGWHLRAETHLADLAGIVFDYSEVWAQWLPRADAMGRAGQGRYLAGDGLRILGADGAEIAGRLAAIACLQDLGLPAPDPRGELRSRARMERFARGLARGFPWPAQMVRALPDDSIICRCEGITAADLRAGAVLGGAEANRVKSLARVGMGRCQGRYCQLAGAELIAAGAGQSPQAAGRLRGQAPARPVPAGAYCDETGQ</sequence>
<dbReference type="InterPro" id="IPR041854">
    <property type="entry name" value="BFD-like_2Fe2S-bd_dom_sf"/>
</dbReference>
<dbReference type="Pfam" id="PF07992">
    <property type="entry name" value="Pyr_redox_2"/>
    <property type="match status" value="1"/>
</dbReference>
<dbReference type="PANTHER" id="PTHR42949">
    <property type="entry name" value="ANAEROBIC GLYCEROL-3-PHOSPHATE DEHYDROGENASE SUBUNIT B"/>
    <property type="match status" value="1"/>
</dbReference>
<dbReference type="InterPro" id="IPR051691">
    <property type="entry name" value="Metab_Enz_Cyan_OpOx_G3PDH"/>
</dbReference>
<evidence type="ECO:0000313" key="5">
    <source>
        <dbReference type="Proteomes" id="UP000611500"/>
    </source>
</evidence>